<accession>A0AAW0M8I2</accession>
<organism evidence="2 3">
    <name type="scientific">Quercus suber</name>
    <name type="common">Cork oak</name>
    <dbReference type="NCBI Taxonomy" id="58331"/>
    <lineage>
        <taxon>Eukaryota</taxon>
        <taxon>Viridiplantae</taxon>
        <taxon>Streptophyta</taxon>
        <taxon>Embryophyta</taxon>
        <taxon>Tracheophyta</taxon>
        <taxon>Spermatophyta</taxon>
        <taxon>Magnoliopsida</taxon>
        <taxon>eudicotyledons</taxon>
        <taxon>Gunneridae</taxon>
        <taxon>Pentapetalae</taxon>
        <taxon>rosids</taxon>
        <taxon>fabids</taxon>
        <taxon>Fagales</taxon>
        <taxon>Fagaceae</taxon>
        <taxon>Quercus</taxon>
    </lineage>
</organism>
<evidence type="ECO:0000313" key="2">
    <source>
        <dbReference type="EMBL" id="KAK7860145.1"/>
    </source>
</evidence>
<evidence type="ECO:0000259" key="1">
    <source>
        <dbReference type="Pfam" id="PF14541"/>
    </source>
</evidence>
<proteinExistence type="predicted"/>
<keyword evidence="3" id="KW-1185">Reference proteome</keyword>
<feature type="domain" description="Xylanase inhibitor C-terminal" evidence="1">
    <location>
        <begin position="5"/>
        <end position="75"/>
    </location>
</feature>
<gene>
    <name evidence="2" type="primary">APF1_14</name>
    <name evidence="2" type="ORF">CFP56_042251</name>
</gene>
<reference evidence="2 3" key="1">
    <citation type="journal article" date="2018" name="Sci. Data">
        <title>The draft genome sequence of cork oak.</title>
        <authorList>
            <person name="Ramos A.M."/>
            <person name="Usie A."/>
            <person name="Barbosa P."/>
            <person name="Barros P.M."/>
            <person name="Capote T."/>
            <person name="Chaves I."/>
            <person name="Simoes F."/>
            <person name="Abreu I."/>
            <person name="Carrasquinho I."/>
            <person name="Faro C."/>
            <person name="Guimaraes J.B."/>
            <person name="Mendonca D."/>
            <person name="Nobrega F."/>
            <person name="Rodrigues L."/>
            <person name="Saibo N.J.M."/>
            <person name="Varela M.C."/>
            <person name="Egas C."/>
            <person name="Matos J."/>
            <person name="Miguel C.M."/>
            <person name="Oliveira M.M."/>
            <person name="Ricardo C.P."/>
            <person name="Goncalves S."/>
        </authorList>
    </citation>
    <scope>NUCLEOTIDE SEQUENCE [LARGE SCALE GENOMIC DNA]</scope>
    <source>
        <strain evidence="3">cv. HL8</strain>
    </source>
</reference>
<comment type="caution">
    <text evidence="2">The sequence shown here is derived from an EMBL/GenBank/DDBJ whole genome shotgun (WGS) entry which is preliminary data.</text>
</comment>
<dbReference type="GO" id="GO:0008233">
    <property type="term" value="F:peptidase activity"/>
    <property type="evidence" value="ECO:0007669"/>
    <property type="project" value="UniProtKB-KW"/>
</dbReference>
<dbReference type="InterPro" id="IPR021109">
    <property type="entry name" value="Peptidase_aspartic_dom_sf"/>
</dbReference>
<dbReference type="Proteomes" id="UP000237347">
    <property type="component" value="Unassembled WGS sequence"/>
</dbReference>
<evidence type="ECO:0000313" key="3">
    <source>
        <dbReference type="Proteomes" id="UP000237347"/>
    </source>
</evidence>
<protein>
    <submittedName>
        <fullName evidence="2">Aspartyl protease family protein 1</fullName>
    </submittedName>
</protein>
<name>A0AAW0M8I2_QUESU</name>
<dbReference type="Gene3D" id="2.40.70.10">
    <property type="entry name" value="Acid Proteases"/>
    <property type="match status" value="1"/>
</dbReference>
<dbReference type="SUPFAM" id="SSF50630">
    <property type="entry name" value="Acid proteases"/>
    <property type="match status" value="1"/>
</dbReference>
<dbReference type="InterPro" id="IPR032799">
    <property type="entry name" value="TAXi_C"/>
</dbReference>
<dbReference type="Pfam" id="PF14541">
    <property type="entry name" value="TAXi_C"/>
    <property type="match status" value="1"/>
</dbReference>
<dbReference type="AlphaFoldDB" id="A0AAW0M8I2"/>
<keyword evidence="2" id="KW-0378">Hydrolase</keyword>
<sequence length="86" mass="9810">MEFSAIFDSSTSFTQLRDPVYTFISKIFNSQVTEKRHSSNSQIPFEYCHDLSANQTSYMIPTMNLAMKGGEQYYLTSPTEVFSTKG</sequence>
<keyword evidence="2" id="KW-0645">Protease</keyword>
<dbReference type="GO" id="GO:0006508">
    <property type="term" value="P:proteolysis"/>
    <property type="evidence" value="ECO:0007669"/>
    <property type="project" value="UniProtKB-KW"/>
</dbReference>
<dbReference type="EMBL" id="PKMF04000008">
    <property type="protein sequence ID" value="KAK7860145.1"/>
    <property type="molecule type" value="Genomic_DNA"/>
</dbReference>